<keyword evidence="2" id="KW-1185">Reference proteome</keyword>
<dbReference type="EMBL" id="JAFDST010000003">
    <property type="protein sequence ID" value="MBP1082453.1"/>
    <property type="molecule type" value="Genomic_DNA"/>
</dbReference>
<name>A0ABS4CYK7_9BACI</name>
<proteinExistence type="predicted"/>
<protein>
    <submittedName>
        <fullName evidence="1">Uncharacterized protein</fullName>
    </submittedName>
</protein>
<comment type="caution">
    <text evidence="1">The sequence shown here is derived from an EMBL/GenBank/DDBJ whole genome shotgun (WGS) entry which is preliminary data.</text>
</comment>
<evidence type="ECO:0000313" key="1">
    <source>
        <dbReference type="EMBL" id="MBP1082453.1"/>
    </source>
</evidence>
<accession>A0ABS4CYK7</accession>
<gene>
    <name evidence="1" type="ORF">JOC74_002956</name>
</gene>
<dbReference type="Proteomes" id="UP000674416">
    <property type="component" value="Unassembled WGS sequence"/>
</dbReference>
<evidence type="ECO:0000313" key="2">
    <source>
        <dbReference type="Proteomes" id="UP000674416"/>
    </source>
</evidence>
<sequence length="37" mass="4343">MVYIFNESYPENSYLIFRVGKNKIGMQDEKVNFEAPA</sequence>
<organism evidence="1 2">
    <name type="scientific">Bacillus capparidis</name>
    <dbReference type="NCBI Taxonomy" id="1840411"/>
    <lineage>
        <taxon>Bacteria</taxon>
        <taxon>Bacillati</taxon>
        <taxon>Bacillota</taxon>
        <taxon>Bacilli</taxon>
        <taxon>Bacillales</taxon>
        <taxon>Bacillaceae</taxon>
        <taxon>Bacillus</taxon>
    </lineage>
</organism>
<reference evidence="1 2" key="1">
    <citation type="submission" date="2021-01" db="EMBL/GenBank/DDBJ databases">
        <title>Genomic Encyclopedia of Type Strains, Phase IV (KMG-IV): sequencing the most valuable type-strain genomes for metagenomic binning, comparative biology and taxonomic classification.</title>
        <authorList>
            <person name="Goeker M."/>
        </authorList>
    </citation>
    <scope>NUCLEOTIDE SEQUENCE [LARGE SCALE GENOMIC DNA]</scope>
    <source>
        <strain evidence="1 2">DSM 103394</strain>
    </source>
</reference>